<dbReference type="Gramene" id="ABO99510">
    <property type="protein sequence ID" value="ABO99510"/>
    <property type="gene ID" value="OSTLU_27364"/>
</dbReference>
<feature type="domain" description="FF" evidence="4">
    <location>
        <begin position="378"/>
        <end position="441"/>
    </location>
</feature>
<feature type="region of interest" description="Disordered" evidence="2">
    <location>
        <begin position="126"/>
        <end position="156"/>
    </location>
</feature>
<dbReference type="EMBL" id="CP000594">
    <property type="protein sequence ID" value="ABO99510.1"/>
    <property type="molecule type" value="Genomic_DNA"/>
</dbReference>
<dbReference type="OrthoDB" id="498409at2759"/>
<dbReference type="GO" id="GO:0003723">
    <property type="term" value="F:RNA binding"/>
    <property type="evidence" value="ECO:0007669"/>
    <property type="project" value="TreeGrafter"/>
</dbReference>
<dbReference type="RefSeq" id="XP_001421217.1">
    <property type="nucleotide sequence ID" value="XM_001421180.1"/>
</dbReference>
<feature type="compositionally biased region" description="Basic and acidic residues" evidence="2">
    <location>
        <begin position="1"/>
        <end position="32"/>
    </location>
</feature>
<dbReference type="PROSITE" id="PS50020">
    <property type="entry name" value="WW_DOMAIN_2"/>
    <property type="match status" value="1"/>
</dbReference>
<dbReference type="GO" id="GO:0045292">
    <property type="term" value="P:mRNA cis splicing, via spliceosome"/>
    <property type="evidence" value="ECO:0007669"/>
    <property type="project" value="InterPro"/>
</dbReference>
<sequence>MSEAQTERADARTATREAQTLRHPEGHLEREATTAATTAWETHVAPDGRTYYYHPETRRSTYAKPEEMMTTMERAEAATRWRKFTAPAADSTGAMKTYWAHEDTGVTTWETPKEIEEVREIVRRAEARATGPGGRGTGAGRAESRNESGRASGEDAAPFAKEYASMEEAKQAFKKMLAEYGVRGSTKWDEVVNRAGADARFSALRSTGEKKQCLNEYQMAQAKIEREAKRMAEKKAREAFRAMLEEHGEALGLTSNSRLSRDGSLEQALRDDARWRAVTDQRERAEIFEDYTRDLRVREKHEREHTKTKRASEFRECLIEAGATSEMTWRKIYEVVKDDPRCERCEPLARLDVFESIVRDLARAERAKLEVERKAKAREERKRREDFVALLAESQADGIITPRMPWKSFVKRIENDERYVRLCQNLDGSRPRELFEDLIDEIEGEIDRKLDDFEDLLRDGYKARELHGNTTWEKAEKLYRHDKAWKQAPRDEARKLFVKFIAKVFRREQEKERRKREGIRSEDDADRPSSRKKSRRDRSASR</sequence>
<gene>
    <name evidence="5" type="ORF">OSTLU_27364</name>
</gene>
<evidence type="ECO:0000313" key="5">
    <source>
        <dbReference type="EMBL" id="ABO99510.1"/>
    </source>
</evidence>
<reference evidence="5 6" key="1">
    <citation type="journal article" date="2007" name="Proc. Natl. Acad. Sci. U.S.A.">
        <title>The tiny eukaryote Ostreococcus provides genomic insights into the paradox of plankton speciation.</title>
        <authorList>
            <person name="Palenik B."/>
            <person name="Grimwood J."/>
            <person name="Aerts A."/>
            <person name="Rouze P."/>
            <person name="Salamov A."/>
            <person name="Putnam N."/>
            <person name="Dupont C."/>
            <person name="Jorgensen R."/>
            <person name="Derelle E."/>
            <person name="Rombauts S."/>
            <person name="Zhou K."/>
            <person name="Otillar R."/>
            <person name="Merchant S.S."/>
            <person name="Podell S."/>
            <person name="Gaasterland T."/>
            <person name="Napoli C."/>
            <person name="Gendler K."/>
            <person name="Manuell A."/>
            <person name="Tai V."/>
            <person name="Vallon O."/>
            <person name="Piganeau G."/>
            <person name="Jancek S."/>
            <person name="Heijde M."/>
            <person name="Jabbari K."/>
            <person name="Bowler C."/>
            <person name="Lohr M."/>
            <person name="Robbens S."/>
            <person name="Werner G."/>
            <person name="Dubchak I."/>
            <person name="Pazour G.J."/>
            <person name="Ren Q."/>
            <person name="Paulsen I."/>
            <person name="Delwiche C."/>
            <person name="Schmutz J."/>
            <person name="Rokhsar D."/>
            <person name="Van de Peer Y."/>
            <person name="Moreau H."/>
            <person name="Grigoriev I.V."/>
        </authorList>
    </citation>
    <scope>NUCLEOTIDE SEQUENCE [LARGE SCALE GENOMIC DNA]</scope>
    <source>
        <strain evidence="5 6">CCE9901</strain>
    </source>
</reference>
<feature type="region of interest" description="Disordered" evidence="2">
    <location>
        <begin position="508"/>
        <end position="542"/>
    </location>
</feature>
<dbReference type="eggNOG" id="KOG0152">
    <property type="taxonomic scope" value="Eukaryota"/>
</dbReference>
<dbReference type="CDD" id="cd00201">
    <property type="entry name" value="WW"/>
    <property type="match status" value="1"/>
</dbReference>
<organism evidence="5 6">
    <name type="scientific">Ostreococcus lucimarinus (strain CCE9901)</name>
    <dbReference type="NCBI Taxonomy" id="436017"/>
    <lineage>
        <taxon>Eukaryota</taxon>
        <taxon>Viridiplantae</taxon>
        <taxon>Chlorophyta</taxon>
        <taxon>Mamiellophyceae</taxon>
        <taxon>Mamiellales</taxon>
        <taxon>Bathycoccaceae</taxon>
        <taxon>Ostreococcus</taxon>
    </lineage>
</organism>
<evidence type="ECO:0000259" key="4">
    <source>
        <dbReference type="PROSITE" id="PS51676"/>
    </source>
</evidence>
<feature type="coiled-coil region" evidence="1">
    <location>
        <begin position="210"/>
        <end position="237"/>
    </location>
</feature>
<dbReference type="STRING" id="436017.A4S762"/>
<dbReference type="InterPro" id="IPR039726">
    <property type="entry name" value="Prp40-like"/>
</dbReference>
<keyword evidence="1" id="KW-0175">Coiled coil</keyword>
<dbReference type="SMART" id="SM00441">
    <property type="entry name" value="FF"/>
    <property type="match status" value="5"/>
</dbReference>
<feature type="domain" description="WW" evidence="3">
    <location>
        <begin position="34"/>
        <end position="67"/>
    </location>
</feature>
<dbReference type="PANTHER" id="PTHR11864">
    <property type="entry name" value="PRE-MRNA-PROCESSING PROTEIN PRP40"/>
    <property type="match status" value="1"/>
</dbReference>
<dbReference type="Gene3D" id="2.20.70.10">
    <property type="match status" value="1"/>
</dbReference>
<dbReference type="KEGG" id="olu:OSTLU_27364"/>
<feature type="region of interest" description="Disordered" evidence="2">
    <location>
        <begin position="1"/>
        <end position="33"/>
    </location>
</feature>
<dbReference type="GO" id="GO:0071004">
    <property type="term" value="C:U2-type prespliceosome"/>
    <property type="evidence" value="ECO:0007669"/>
    <property type="project" value="TreeGrafter"/>
</dbReference>
<dbReference type="Pfam" id="PF00397">
    <property type="entry name" value="WW"/>
    <property type="match status" value="1"/>
</dbReference>
<dbReference type="Gene3D" id="1.10.10.440">
    <property type="entry name" value="FF domain"/>
    <property type="match status" value="5"/>
</dbReference>
<evidence type="ECO:0000256" key="1">
    <source>
        <dbReference type="SAM" id="Coils"/>
    </source>
</evidence>
<accession>A4S762</accession>
<dbReference type="InterPro" id="IPR002713">
    <property type="entry name" value="FF_domain"/>
</dbReference>
<evidence type="ECO:0000313" key="6">
    <source>
        <dbReference type="Proteomes" id="UP000001568"/>
    </source>
</evidence>
<proteinExistence type="predicted"/>
<keyword evidence="6" id="KW-1185">Reference proteome</keyword>
<dbReference type="HOGENOM" id="CLU_502888_0_0_1"/>
<dbReference type="GeneID" id="5005403"/>
<dbReference type="PANTHER" id="PTHR11864:SF0">
    <property type="entry name" value="PRP40 PRE-MRNA PROCESSING FACTOR 40 HOMOLOG A (YEAST)"/>
    <property type="match status" value="1"/>
</dbReference>
<dbReference type="SMART" id="SM00456">
    <property type="entry name" value="WW"/>
    <property type="match status" value="2"/>
</dbReference>
<dbReference type="Pfam" id="PF01846">
    <property type="entry name" value="FF"/>
    <property type="match status" value="3"/>
</dbReference>
<dbReference type="OMA" id="DDWSRAM"/>
<feature type="coiled-coil region" evidence="1">
    <location>
        <begin position="354"/>
        <end position="381"/>
    </location>
</feature>
<evidence type="ECO:0000259" key="3">
    <source>
        <dbReference type="PROSITE" id="PS50020"/>
    </source>
</evidence>
<dbReference type="PROSITE" id="PS51676">
    <property type="entry name" value="FF"/>
    <property type="match status" value="1"/>
</dbReference>
<dbReference type="SUPFAM" id="SSF81698">
    <property type="entry name" value="FF domain"/>
    <property type="match status" value="5"/>
</dbReference>
<dbReference type="InterPro" id="IPR036517">
    <property type="entry name" value="FF_domain_sf"/>
</dbReference>
<name>A4S762_OSTLU</name>
<protein>
    <recommendedName>
        <fullName evidence="7">WW domain-containing protein</fullName>
    </recommendedName>
</protein>
<dbReference type="SUPFAM" id="SSF51045">
    <property type="entry name" value="WW domain"/>
    <property type="match status" value="1"/>
</dbReference>
<evidence type="ECO:0008006" key="7">
    <source>
        <dbReference type="Google" id="ProtNLM"/>
    </source>
</evidence>
<evidence type="ECO:0000256" key="2">
    <source>
        <dbReference type="SAM" id="MobiDB-lite"/>
    </source>
</evidence>
<dbReference type="GO" id="GO:0005685">
    <property type="term" value="C:U1 snRNP"/>
    <property type="evidence" value="ECO:0007669"/>
    <property type="project" value="TreeGrafter"/>
</dbReference>
<dbReference type="AlphaFoldDB" id="A4S762"/>
<dbReference type="PROSITE" id="PS01159">
    <property type="entry name" value="WW_DOMAIN_1"/>
    <property type="match status" value="1"/>
</dbReference>
<dbReference type="InterPro" id="IPR001202">
    <property type="entry name" value="WW_dom"/>
</dbReference>
<dbReference type="Proteomes" id="UP000001568">
    <property type="component" value="Chromosome 14"/>
</dbReference>
<feature type="compositionally biased region" description="Basic and acidic residues" evidence="2">
    <location>
        <begin position="518"/>
        <end position="529"/>
    </location>
</feature>
<dbReference type="InterPro" id="IPR036020">
    <property type="entry name" value="WW_dom_sf"/>
</dbReference>